<organism evidence="2 3">
    <name type="scientific">Chitinophaga flava</name>
    <dbReference type="NCBI Taxonomy" id="2259036"/>
    <lineage>
        <taxon>Bacteria</taxon>
        <taxon>Pseudomonadati</taxon>
        <taxon>Bacteroidota</taxon>
        <taxon>Chitinophagia</taxon>
        <taxon>Chitinophagales</taxon>
        <taxon>Chitinophagaceae</taxon>
        <taxon>Chitinophaga</taxon>
    </lineage>
</organism>
<evidence type="ECO:0000313" key="3">
    <source>
        <dbReference type="Proteomes" id="UP000253410"/>
    </source>
</evidence>
<proteinExistence type="predicted"/>
<evidence type="ECO:0000313" key="2">
    <source>
        <dbReference type="EMBL" id="RBL92073.1"/>
    </source>
</evidence>
<feature type="signal peptide" evidence="1">
    <location>
        <begin position="1"/>
        <end position="21"/>
    </location>
</feature>
<dbReference type="RefSeq" id="WP_147243356.1">
    <property type="nucleotide sequence ID" value="NZ_QFFJ01000001.1"/>
</dbReference>
<dbReference type="Proteomes" id="UP000253410">
    <property type="component" value="Unassembled WGS sequence"/>
</dbReference>
<dbReference type="AlphaFoldDB" id="A0A365Y0F2"/>
<name>A0A365Y0F2_9BACT</name>
<gene>
    <name evidence="2" type="ORF">DF182_05620</name>
</gene>
<protein>
    <submittedName>
        <fullName evidence="2">Uncharacterized protein</fullName>
    </submittedName>
</protein>
<feature type="chain" id="PRO_5016762278" evidence="1">
    <location>
        <begin position="22"/>
        <end position="288"/>
    </location>
</feature>
<reference evidence="2 3" key="1">
    <citation type="submission" date="2018-05" db="EMBL/GenBank/DDBJ databases">
        <title>Chitinophaga sp. K3CV102501T nov., isolated from isolated from a monsoon evergreen broad-leaved forest soil.</title>
        <authorList>
            <person name="Lv Y."/>
        </authorList>
    </citation>
    <scope>NUCLEOTIDE SEQUENCE [LARGE SCALE GENOMIC DNA]</scope>
    <source>
        <strain evidence="2 3">GDMCC 1.1325</strain>
    </source>
</reference>
<dbReference type="EMBL" id="QFFJ01000001">
    <property type="protein sequence ID" value="RBL92073.1"/>
    <property type="molecule type" value="Genomic_DNA"/>
</dbReference>
<evidence type="ECO:0000256" key="1">
    <source>
        <dbReference type="SAM" id="SignalP"/>
    </source>
</evidence>
<accession>A0A365Y0F2</accession>
<comment type="caution">
    <text evidence="2">The sequence shown here is derived from an EMBL/GenBank/DDBJ whole genome shotgun (WGS) entry which is preliminary data.</text>
</comment>
<sequence length="288" mass="31821">MPIKKQVLLLACILLASTLQAQILKKVKDKVRHLAGAPVDTVLTEGPYETEHSGPVSKGPSLIIGGDQQVQIDSIFEFDIAVYQESEAWEGGQRVEKGGEEMMIYYSSARPQLGVHLLSKSTGARYRFYADFLKGAQLSITAIHQVGSGTREKLNLNTMEPVYPGETGYLNRLIRTGEKKVIAGIACEEYTADTTRRDSASIGVTSRVLTAASIWVPQEPHTLFPGYVFIPDHYKDQIEQLLIAGSYPPIALPLETHLEYSNGDKVNTWTTDIVRGESRMVVVSEVIR</sequence>
<keyword evidence="1" id="KW-0732">Signal</keyword>
<keyword evidence="3" id="KW-1185">Reference proteome</keyword>
<dbReference type="OrthoDB" id="662571at2"/>